<accession>A0A3P7L9C4</accession>
<sequence>MVFDYIDYIWHRRAQWPDTYILLAFWSLNVLASICFGVFVTFQGTSSTIHRKFFHVTSSLIFISGLFFDRDFIWLSGWLMFCIFIIIELDSGIFLPLFLSPNDKSPHLYHLAGVAAVGVGDSVAAIVGSTYGTTRWPRFVILQMLIHVRY</sequence>
<evidence type="ECO:0000256" key="1">
    <source>
        <dbReference type="ARBA" id="ARBA00004477"/>
    </source>
</evidence>
<evidence type="ECO:0000313" key="11">
    <source>
        <dbReference type="EMBL" id="VDM79355.1"/>
    </source>
</evidence>
<evidence type="ECO:0000313" key="12">
    <source>
        <dbReference type="Proteomes" id="UP000270094"/>
    </source>
</evidence>
<dbReference type="PANTHER" id="PTHR13205">
    <property type="entry name" value="TRANSMEMBRANE PROTEIN 15-RELATED"/>
    <property type="match status" value="1"/>
</dbReference>
<protein>
    <recommendedName>
        <fullName evidence="3">dolichol kinase</fullName>
        <ecNumber evidence="3">2.7.1.108</ecNumber>
    </recommendedName>
</protein>
<evidence type="ECO:0000256" key="7">
    <source>
        <dbReference type="ARBA" id="ARBA00022824"/>
    </source>
</evidence>
<evidence type="ECO:0000256" key="8">
    <source>
        <dbReference type="ARBA" id="ARBA00022989"/>
    </source>
</evidence>
<evidence type="ECO:0000256" key="4">
    <source>
        <dbReference type="ARBA" id="ARBA00022679"/>
    </source>
</evidence>
<dbReference type="EC" id="2.7.1.108" evidence="3"/>
<dbReference type="GO" id="GO:0043048">
    <property type="term" value="P:dolichyl monophosphate biosynthetic process"/>
    <property type="evidence" value="ECO:0007669"/>
    <property type="project" value="TreeGrafter"/>
</dbReference>
<keyword evidence="4" id="KW-0808">Transferase</keyword>
<keyword evidence="5 10" id="KW-0812">Transmembrane</keyword>
<dbReference type="GO" id="GO:0004168">
    <property type="term" value="F:dolichol kinase activity"/>
    <property type="evidence" value="ECO:0007669"/>
    <property type="project" value="UniProtKB-EC"/>
</dbReference>
<evidence type="ECO:0000256" key="10">
    <source>
        <dbReference type="SAM" id="Phobius"/>
    </source>
</evidence>
<dbReference type="Proteomes" id="UP000270094">
    <property type="component" value="Unassembled WGS sequence"/>
</dbReference>
<keyword evidence="7" id="KW-0256">Endoplasmic reticulum</keyword>
<keyword evidence="12" id="KW-1185">Reference proteome</keyword>
<evidence type="ECO:0000256" key="6">
    <source>
        <dbReference type="ARBA" id="ARBA00022777"/>
    </source>
</evidence>
<comment type="subcellular location">
    <subcellularLocation>
        <location evidence="1">Endoplasmic reticulum membrane</location>
        <topology evidence="1">Multi-pass membrane protein</topology>
    </subcellularLocation>
</comment>
<dbReference type="InterPro" id="IPR032974">
    <property type="entry name" value="Polypren_kinase"/>
</dbReference>
<dbReference type="PANTHER" id="PTHR13205:SF15">
    <property type="entry name" value="DOLICHOL KINASE"/>
    <property type="match status" value="1"/>
</dbReference>
<feature type="transmembrane region" description="Helical" evidence="10">
    <location>
        <begin position="111"/>
        <end position="132"/>
    </location>
</feature>
<dbReference type="GO" id="GO:0005789">
    <property type="term" value="C:endoplasmic reticulum membrane"/>
    <property type="evidence" value="ECO:0007669"/>
    <property type="project" value="UniProtKB-SubCell"/>
</dbReference>
<evidence type="ECO:0000256" key="3">
    <source>
        <dbReference type="ARBA" id="ARBA00012132"/>
    </source>
</evidence>
<evidence type="ECO:0000256" key="2">
    <source>
        <dbReference type="ARBA" id="ARBA00010794"/>
    </source>
</evidence>
<dbReference type="AlphaFoldDB" id="A0A3P7L9C4"/>
<keyword evidence="8 10" id="KW-1133">Transmembrane helix</keyword>
<organism evidence="11 12">
    <name type="scientific">Strongylus vulgaris</name>
    <name type="common">Blood worm</name>
    <dbReference type="NCBI Taxonomy" id="40348"/>
    <lineage>
        <taxon>Eukaryota</taxon>
        <taxon>Metazoa</taxon>
        <taxon>Ecdysozoa</taxon>
        <taxon>Nematoda</taxon>
        <taxon>Chromadorea</taxon>
        <taxon>Rhabditida</taxon>
        <taxon>Rhabditina</taxon>
        <taxon>Rhabditomorpha</taxon>
        <taxon>Strongyloidea</taxon>
        <taxon>Strongylidae</taxon>
        <taxon>Strongylus</taxon>
    </lineage>
</organism>
<comment type="similarity">
    <text evidence="2">Belongs to the polyprenol kinase family.</text>
</comment>
<feature type="transmembrane region" description="Helical" evidence="10">
    <location>
        <begin position="74"/>
        <end position="99"/>
    </location>
</feature>
<name>A0A3P7L9C4_STRVU</name>
<proteinExistence type="inferred from homology"/>
<evidence type="ECO:0000256" key="9">
    <source>
        <dbReference type="ARBA" id="ARBA00023136"/>
    </source>
</evidence>
<reference evidence="11 12" key="1">
    <citation type="submission" date="2018-11" db="EMBL/GenBank/DDBJ databases">
        <authorList>
            <consortium name="Pathogen Informatics"/>
        </authorList>
    </citation>
    <scope>NUCLEOTIDE SEQUENCE [LARGE SCALE GENOMIC DNA]</scope>
</reference>
<keyword evidence="6" id="KW-0418">Kinase</keyword>
<feature type="transmembrane region" description="Helical" evidence="10">
    <location>
        <begin position="20"/>
        <end position="40"/>
    </location>
</feature>
<dbReference type="OrthoDB" id="377083at2759"/>
<evidence type="ECO:0000256" key="5">
    <source>
        <dbReference type="ARBA" id="ARBA00022692"/>
    </source>
</evidence>
<gene>
    <name evidence="11" type="ORF">SVUK_LOCUS14353</name>
</gene>
<keyword evidence="9 10" id="KW-0472">Membrane</keyword>
<dbReference type="EMBL" id="UYYB01104835">
    <property type="protein sequence ID" value="VDM79355.1"/>
    <property type="molecule type" value="Genomic_DNA"/>
</dbReference>